<name>A0A9E6MZN6_9PROT</name>
<sequence>MFDDFLEYDVDLGAALMGATNLPQIGTALITVIDRYDGQCFDCAPILHRFTVGLLTFALAARIGERRIVLVGLRGRNAGVSAILLGGSLQKNGKDKFDNHEHAAHDCLNFGRNFAVRAKLLKILPDFFYLATYRGLIQTCHFSRHHFE</sequence>
<evidence type="ECO:0000313" key="2">
    <source>
        <dbReference type="Proteomes" id="UP000683551"/>
    </source>
</evidence>
<dbReference type="EMBL" id="CP071137">
    <property type="protein sequence ID" value="QWY78468.1"/>
    <property type="molecule type" value="Genomic_DNA"/>
</dbReference>
<dbReference type="Proteomes" id="UP000683551">
    <property type="component" value="Chromosome"/>
</dbReference>
<gene>
    <name evidence="1" type="ORF">JZL65_05205</name>
</gene>
<accession>A0A9E6MZN6</accession>
<reference evidence="1" key="1">
    <citation type="submission" date="2021-02" db="EMBL/GenBank/DDBJ databases">
        <title>Comparative genomics of Ferrovum myxofaciens strains, predominant extremophile bacteria forming large biofilm stalactites in acid mine ecosystems.</title>
        <authorList>
            <person name="Burkartova K."/>
            <person name="Ridl J."/>
            <person name="Pajer P."/>
            <person name="Falteisek L."/>
        </authorList>
    </citation>
    <scope>NUCLEOTIDE SEQUENCE</scope>
    <source>
        <strain evidence="1">MI1III</strain>
    </source>
</reference>
<organism evidence="1 2">
    <name type="scientific">Ferrovum myxofaciens</name>
    <dbReference type="NCBI Taxonomy" id="416213"/>
    <lineage>
        <taxon>Bacteria</taxon>
        <taxon>Pseudomonadati</taxon>
        <taxon>Pseudomonadota</taxon>
        <taxon>Betaproteobacteria</taxon>
        <taxon>Ferrovales</taxon>
        <taxon>Ferrovaceae</taxon>
        <taxon>Ferrovum</taxon>
    </lineage>
</organism>
<dbReference type="RefSeq" id="WP_273145834.1">
    <property type="nucleotide sequence ID" value="NZ_CP071137.1"/>
</dbReference>
<dbReference type="AlphaFoldDB" id="A0A9E6MZN6"/>
<evidence type="ECO:0000313" key="1">
    <source>
        <dbReference type="EMBL" id="QWY78468.1"/>
    </source>
</evidence>
<protein>
    <submittedName>
        <fullName evidence="1">Uncharacterized protein</fullName>
    </submittedName>
</protein>
<proteinExistence type="predicted"/>